<keyword evidence="6 7" id="KW-0408">Iron</keyword>
<dbReference type="SUPFAM" id="SSF51338">
    <property type="entry name" value="Composite domain of metallo-dependent hydrolases"/>
    <property type="match status" value="1"/>
</dbReference>
<dbReference type="InterPro" id="IPR006680">
    <property type="entry name" value="Amidohydro-rel"/>
</dbReference>
<dbReference type="InterPro" id="IPR005920">
    <property type="entry name" value="HutI"/>
</dbReference>
<protein>
    <recommendedName>
        <fullName evidence="1 7">Imidazolonepropionase</fullName>
        <ecNumber evidence="1 7">3.5.2.7</ecNumber>
    </recommendedName>
    <alternativeName>
        <fullName evidence="7">Imidazolone-5-propionate hydrolase</fullName>
    </alternativeName>
</protein>
<feature type="binding site" evidence="7">
    <location>
        <position position="80"/>
    </location>
    <ligand>
        <name>Fe(3+)</name>
        <dbReference type="ChEBI" id="CHEBI:29034"/>
    </ligand>
</feature>
<dbReference type="Pfam" id="PF01979">
    <property type="entry name" value="Amidohydro_1"/>
    <property type="match status" value="1"/>
</dbReference>
<dbReference type="AlphaFoldDB" id="A0A1G8VTV1"/>
<evidence type="ECO:0000313" key="9">
    <source>
        <dbReference type="EMBL" id="SDJ69531.1"/>
    </source>
</evidence>
<dbReference type="EC" id="3.5.2.7" evidence="1 7"/>
<keyword evidence="7" id="KW-0963">Cytoplasm</keyword>
<dbReference type="GO" id="GO:0050480">
    <property type="term" value="F:imidazolonepropionase activity"/>
    <property type="evidence" value="ECO:0007669"/>
    <property type="project" value="UniProtKB-UniRule"/>
</dbReference>
<feature type="binding site" evidence="7">
    <location>
        <position position="183"/>
    </location>
    <ligand>
        <name>4-imidazolone-5-propanoate</name>
        <dbReference type="ChEBI" id="CHEBI:77893"/>
    </ligand>
</feature>
<feature type="binding site" evidence="7">
    <location>
        <position position="80"/>
    </location>
    <ligand>
        <name>Zn(2+)</name>
        <dbReference type="ChEBI" id="CHEBI:29105"/>
    </ligand>
</feature>
<feature type="binding site" evidence="7">
    <location>
        <position position="322"/>
    </location>
    <ligand>
        <name>Fe(3+)</name>
        <dbReference type="ChEBI" id="CHEBI:29034"/>
    </ligand>
</feature>
<dbReference type="SUPFAM" id="SSF51556">
    <property type="entry name" value="Metallo-dependent hydrolases"/>
    <property type="match status" value="1"/>
</dbReference>
<dbReference type="HAMAP" id="MF_00372">
    <property type="entry name" value="HutI"/>
    <property type="match status" value="1"/>
</dbReference>
<evidence type="ECO:0000256" key="6">
    <source>
        <dbReference type="ARBA" id="ARBA00023004"/>
    </source>
</evidence>
<evidence type="ECO:0000256" key="3">
    <source>
        <dbReference type="ARBA" id="ARBA00022801"/>
    </source>
</evidence>
<evidence type="ECO:0000256" key="5">
    <source>
        <dbReference type="ARBA" id="ARBA00022833"/>
    </source>
</evidence>
<dbReference type="FunFam" id="3.20.20.140:FF:000007">
    <property type="entry name" value="Imidazolonepropionase"/>
    <property type="match status" value="1"/>
</dbReference>
<keyword evidence="5 7" id="KW-0862">Zinc</keyword>
<dbReference type="Gene3D" id="2.30.40.10">
    <property type="entry name" value="Urease, subunit C, domain 1"/>
    <property type="match status" value="1"/>
</dbReference>
<evidence type="ECO:0000256" key="2">
    <source>
        <dbReference type="ARBA" id="ARBA00022723"/>
    </source>
</evidence>
<feature type="binding site" evidence="7">
    <location>
        <position position="150"/>
    </location>
    <ligand>
        <name>4-imidazolone-5-propanoate</name>
        <dbReference type="ChEBI" id="CHEBI:77893"/>
    </ligand>
</feature>
<comment type="pathway">
    <text evidence="7">Amino-acid degradation; L-histidine degradation into L-glutamate; N-formimidoyl-L-glutamate from L-histidine: step 3/3.</text>
</comment>
<comment type="function">
    <text evidence="7">Catalyzes the hydrolytic cleavage of the carbon-nitrogen bond in imidazolone-5-propanoate to yield N-formimidoyl-L-glutamate. It is the third step in the universal histidine degradation pathway.</text>
</comment>
<dbReference type="UniPathway" id="UPA00379">
    <property type="reaction ID" value="UER00551"/>
</dbReference>
<organism evidence="9 10">
    <name type="scientific">Flavobacterium noncentrifugens</name>
    <dbReference type="NCBI Taxonomy" id="1128970"/>
    <lineage>
        <taxon>Bacteria</taxon>
        <taxon>Pseudomonadati</taxon>
        <taxon>Bacteroidota</taxon>
        <taxon>Flavobacteriia</taxon>
        <taxon>Flavobacteriales</taxon>
        <taxon>Flavobacteriaceae</taxon>
        <taxon>Flavobacterium</taxon>
    </lineage>
</organism>
<feature type="binding site" evidence="7">
    <location>
        <position position="150"/>
    </location>
    <ligand>
        <name>N-formimidoyl-L-glutamate</name>
        <dbReference type="ChEBI" id="CHEBI:58928"/>
    </ligand>
</feature>
<dbReference type="NCBIfam" id="TIGR01224">
    <property type="entry name" value="hutI"/>
    <property type="match status" value="1"/>
</dbReference>
<dbReference type="GO" id="GO:0019556">
    <property type="term" value="P:L-histidine catabolic process to glutamate and formamide"/>
    <property type="evidence" value="ECO:0007669"/>
    <property type="project" value="UniProtKB-UniRule"/>
</dbReference>
<dbReference type="CDD" id="cd01296">
    <property type="entry name" value="Imidazolone-5PH"/>
    <property type="match status" value="1"/>
</dbReference>
<keyword evidence="10" id="KW-1185">Reference proteome</keyword>
<reference evidence="9 10" key="1">
    <citation type="submission" date="2016-10" db="EMBL/GenBank/DDBJ databases">
        <authorList>
            <person name="de Groot N.N."/>
        </authorList>
    </citation>
    <scope>NUCLEOTIDE SEQUENCE [LARGE SCALE GENOMIC DNA]</scope>
    <source>
        <strain evidence="9 10">CGMCC 1.10076</strain>
    </source>
</reference>
<dbReference type="InterPro" id="IPR032466">
    <property type="entry name" value="Metal_Hydrolase"/>
</dbReference>
<evidence type="ECO:0000256" key="1">
    <source>
        <dbReference type="ARBA" id="ARBA00012864"/>
    </source>
</evidence>
<dbReference type="OrthoDB" id="9776455at2"/>
<name>A0A1G8VTV1_9FLAO</name>
<feature type="binding site" evidence="7">
    <location>
        <position position="327"/>
    </location>
    <ligand>
        <name>4-imidazolone-5-propanoate</name>
        <dbReference type="ChEBI" id="CHEBI:77893"/>
    </ligand>
</feature>
<feature type="domain" description="Amidohydrolase-related" evidence="8">
    <location>
        <begin position="69"/>
        <end position="410"/>
    </location>
</feature>
<feature type="binding site" evidence="7">
    <location>
        <position position="248"/>
    </location>
    <ligand>
        <name>Zn(2+)</name>
        <dbReference type="ChEBI" id="CHEBI:29105"/>
    </ligand>
</feature>
<feature type="binding site" evidence="7">
    <location>
        <position position="251"/>
    </location>
    <ligand>
        <name>4-imidazolone-5-propanoate</name>
        <dbReference type="ChEBI" id="CHEBI:77893"/>
    </ligand>
</feature>
<dbReference type="STRING" id="1128970.SAMN04487935_1521"/>
<feature type="binding site" evidence="7">
    <location>
        <position position="322"/>
    </location>
    <ligand>
        <name>Zn(2+)</name>
        <dbReference type="ChEBI" id="CHEBI:29105"/>
    </ligand>
</feature>
<proteinExistence type="inferred from homology"/>
<evidence type="ECO:0000313" key="10">
    <source>
        <dbReference type="Proteomes" id="UP000199580"/>
    </source>
</evidence>
<dbReference type="GO" id="GO:0008270">
    <property type="term" value="F:zinc ion binding"/>
    <property type="evidence" value="ECO:0007669"/>
    <property type="project" value="UniProtKB-UniRule"/>
</dbReference>
<dbReference type="RefSeq" id="WP_091393392.1">
    <property type="nucleotide sequence ID" value="NZ_BKAI01000003.1"/>
</dbReference>
<accession>A0A1G8VTV1</accession>
<dbReference type="EMBL" id="FNEZ01000002">
    <property type="protein sequence ID" value="SDJ69531.1"/>
    <property type="molecule type" value="Genomic_DNA"/>
</dbReference>
<dbReference type="GO" id="GO:0005506">
    <property type="term" value="F:iron ion binding"/>
    <property type="evidence" value="ECO:0007669"/>
    <property type="project" value="UniProtKB-UniRule"/>
</dbReference>
<sequence length="411" mass="45084">MQTLLINIKELLQVRKIPVDKLSGKEMAELPTIKNAFLLIEDDLIADFGPMEICPPTENLHLLDANGKMVLPAWCDSHTHIVYAGNREQEFVDRINGLTYEEIANRGGGILNSAKKLHETSEEEIYNQSKLRLEEVMNLGTGAVEIKSGYGLSVADELKMLRVIKRLKENYPIAIKATFLGAHAFPTEYKDNHKGYIDLIINEMIPAVANENLAEYIDAFCETGYFSVEETQKIMEAGQKSGLIPKIHVNQFNAIGGIEAAVKCNALSVDHLEVMNPEDIEALKNSNTMPVALPSCSYFLSIPYTPAREMLNAGLPLALATDFNPGSTPSGNMNFVVATACIKMKMTPEEAINAATINGAYAMGLSETHGSITIGKKANLIITKPIASFYQLPYAFGSNLIDTVILEGKMI</sequence>
<dbReference type="Gene3D" id="3.20.20.140">
    <property type="entry name" value="Metal-dependent hydrolases"/>
    <property type="match status" value="1"/>
</dbReference>
<dbReference type="PANTHER" id="PTHR42752:SF1">
    <property type="entry name" value="IMIDAZOLONEPROPIONASE-RELATED"/>
    <property type="match status" value="1"/>
</dbReference>
<feature type="binding site" evidence="7">
    <location>
        <position position="78"/>
    </location>
    <ligand>
        <name>Fe(3+)</name>
        <dbReference type="ChEBI" id="CHEBI:29034"/>
    </ligand>
</feature>
<evidence type="ECO:0000256" key="7">
    <source>
        <dbReference type="HAMAP-Rule" id="MF_00372"/>
    </source>
</evidence>
<comment type="cofactor">
    <cofactor evidence="7">
        <name>Zn(2+)</name>
        <dbReference type="ChEBI" id="CHEBI:29105"/>
    </cofactor>
    <cofactor evidence="7">
        <name>Fe(3+)</name>
        <dbReference type="ChEBI" id="CHEBI:29034"/>
    </cofactor>
    <text evidence="7">Binds 1 zinc or iron ion per subunit.</text>
</comment>
<feature type="binding site" evidence="7">
    <location>
        <position position="87"/>
    </location>
    <ligand>
        <name>4-imidazolone-5-propanoate</name>
        <dbReference type="ChEBI" id="CHEBI:77893"/>
    </ligand>
</feature>
<dbReference type="GO" id="GO:0005737">
    <property type="term" value="C:cytoplasm"/>
    <property type="evidence" value="ECO:0007669"/>
    <property type="project" value="UniProtKB-SubCell"/>
</dbReference>
<dbReference type="InterPro" id="IPR011059">
    <property type="entry name" value="Metal-dep_hydrolase_composite"/>
</dbReference>
<comment type="similarity">
    <text evidence="7">Belongs to the metallo-dependent hydrolases superfamily. HutI family.</text>
</comment>
<evidence type="ECO:0000259" key="8">
    <source>
        <dbReference type="Pfam" id="PF01979"/>
    </source>
</evidence>
<keyword evidence="3 7" id="KW-0378">Hydrolase</keyword>
<dbReference type="Proteomes" id="UP000199580">
    <property type="component" value="Unassembled WGS sequence"/>
</dbReference>
<gene>
    <name evidence="7" type="primary">hutI</name>
    <name evidence="9" type="ORF">SAMN04487935_1521</name>
</gene>
<feature type="binding site" evidence="7">
    <location>
        <position position="248"/>
    </location>
    <ligand>
        <name>Fe(3+)</name>
        <dbReference type="ChEBI" id="CHEBI:29034"/>
    </ligand>
</feature>
<feature type="binding site" evidence="7">
    <location>
        <position position="78"/>
    </location>
    <ligand>
        <name>Zn(2+)</name>
        <dbReference type="ChEBI" id="CHEBI:29105"/>
    </ligand>
</feature>
<keyword evidence="4 7" id="KW-0369">Histidine metabolism</keyword>
<feature type="binding site" evidence="7">
    <location>
        <position position="324"/>
    </location>
    <ligand>
        <name>N-formimidoyl-L-glutamate</name>
        <dbReference type="ChEBI" id="CHEBI:58928"/>
    </ligand>
</feature>
<keyword evidence="2 7" id="KW-0479">Metal-binding</keyword>
<feature type="binding site" evidence="7">
    <location>
        <position position="326"/>
    </location>
    <ligand>
        <name>N-formimidoyl-L-glutamate</name>
        <dbReference type="ChEBI" id="CHEBI:58928"/>
    </ligand>
</feature>
<dbReference type="GO" id="GO:0019557">
    <property type="term" value="P:L-histidine catabolic process to glutamate and formate"/>
    <property type="evidence" value="ECO:0007669"/>
    <property type="project" value="UniProtKB-UniPathway"/>
</dbReference>
<dbReference type="PANTHER" id="PTHR42752">
    <property type="entry name" value="IMIDAZOLONEPROPIONASE"/>
    <property type="match status" value="1"/>
</dbReference>
<evidence type="ECO:0000256" key="4">
    <source>
        <dbReference type="ARBA" id="ARBA00022808"/>
    </source>
</evidence>
<comment type="subcellular location">
    <subcellularLocation>
        <location evidence="7">Cytoplasm</location>
    </subcellularLocation>
</comment>
<comment type="catalytic activity">
    <reaction evidence="7">
        <text>4-imidazolone-5-propanoate + H2O = N-formimidoyl-L-glutamate</text>
        <dbReference type="Rhea" id="RHEA:23660"/>
        <dbReference type="ChEBI" id="CHEBI:15377"/>
        <dbReference type="ChEBI" id="CHEBI:58928"/>
        <dbReference type="ChEBI" id="CHEBI:77893"/>
        <dbReference type="EC" id="3.5.2.7"/>
    </reaction>
</comment>